<dbReference type="CDD" id="cd02440">
    <property type="entry name" value="AdoMet_MTases"/>
    <property type="match status" value="1"/>
</dbReference>
<dbReference type="GO" id="GO:0005737">
    <property type="term" value="C:cytoplasm"/>
    <property type="evidence" value="ECO:0007669"/>
    <property type="project" value="UniProtKB-SubCell"/>
</dbReference>
<dbReference type="Pfam" id="PF00109">
    <property type="entry name" value="ketoacyl-synt"/>
    <property type="match status" value="2"/>
</dbReference>
<dbReference type="SUPFAM" id="SSF53335">
    <property type="entry name" value="S-adenosyl-L-methionine-dependent methyltransferases"/>
    <property type="match status" value="1"/>
</dbReference>
<dbReference type="SMART" id="SM00822">
    <property type="entry name" value="PKS_KR"/>
    <property type="match status" value="1"/>
</dbReference>
<feature type="domain" description="Carrier" evidence="12">
    <location>
        <begin position="1730"/>
        <end position="1808"/>
    </location>
</feature>
<dbReference type="SMART" id="SM00825">
    <property type="entry name" value="PKS_KS"/>
    <property type="match status" value="2"/>
</dbReference>
<evidence type="ECO:0000256" key="5">
    <source>
        <dbReference type="ARBA" id="ARBA00022490"/>
    </source>
</evidence>
<dbReference type="CDD" id="cd00833">
    <property type="entry name" value="PKS"/>
    <property type="match status" value="2"/>
</dbReference>
<evidence type="ECO:0000256" key="10">
    <source>
        <dbReference type="ARBA" id="ARBA00023268"/>
    </source>
</evidence>
<dbReference type="InterPro" id="IPR020841">
    <property type="entry name" value="PKS_Beta-ketoAc_synthase_dom"/>
</dbReference>
<dbReference type="CDD" id="cd08953">
    <property type="entry name" value="KR_2_SDR_x"/>
    <property type="match status" value="1"/>
</dbReference>
<dbReference type="OrthoDB" id="9778690at2"/>
<dbReference type="InterPro" id="IPR013968">
    <property type="entry name" value="PKS_KR"/>
</dbReference>
<dbReference type="GO" id="GO:0005886">
    <property type="term" value="C:plasma membrane"/>
    <property type="evidence" value="ECO:0007669"/>
    <property type="project" value="TreeGrafter"/>
</dbReference>
<dbReference type="GO" id="GO:0004312">
    <property type="term" value="F:fatty acid synthase activity"/>
    <property type="evidence" value="ECO:0007669"/>
    <property type="project" value="TreeGrafter"/>
</dbReference>
<dbReference type="InterPro" id="IPR020806">
    <property type="entry name" value="PKS_PP-bd"/>
</dbReference>
<dbReference type="Pfam" id="PF08659">
    <property type="entry name" value="KR"/>
    <property type="match status" value="1"/>
</dbReference>
<evidence type="ECO:0000259" key="12">
    <source>
        <dbReference type="PROSITE" id="PS50075"/>
    </source>
</evidence>
<gene>
    <name evidence="14" type="ORF">B4V02_06340</name>
</gene>
<dbReference type="Gene3D" id="3.40.47.10">
    <property type="match status" value="2"/>
</dbReference>
<dbReference type="FunFam" id="3.40.50.150:FF:000650">
    <property type="entry name" value="Polyketide synthase RzxC"/>
    <property type="match status" value="1"/>
</dbReference>
<evidence type="ECO:0000256" key="1">
    <source>
        <dbReference type="ARBA" id="ARBA00003299"/>
    </source>
</evidence>
<dbReference type="Pfam" id="PF02801">
    <property type="entry name" value="Ketoacyl-synt_C"/>
    <property type="match status" value="2"/>
</dbReference>
<evidence type="ECO:0000259" key="13">
    <source>
        <dbReference type="PROSITE" id="PS52004"/>
    </source>
</evidence>
<dbReference type="Gene3D" id="3.40.50.720">
    <property type="entry name" value="NAD(P)-binding Rossmann-like Domain"/>
    <property type="match status" value="1"/>
</dbReference>
<dbReference type="PANTHER" id="PTHR43775">
    <property type="entry name" value="FATTY ACID SYNTHASE"/>
    <property type="match status" value="1"/>
</dbReference>
<keyword evidence="5" id="KW-0963">Cytoplasm</keyword>
<evidence type="ECO:0000256" key="8">
    <source>
        <dbReference type="ARBA" id="ARBA00022737"/>
    </source>
</evidence>
<dbReference type="InterPro" id="IPR050091">
    <property type="entry name" value="PKS_NRPS_Biosynth_Enz"/>
</dbReference>
<evidence type="ECO:0000256" key="9">
    <source>
        <dbReference type="ARBA" id="ARBA00022857"/>
    </source>
</evidence>
<dbReference type="Gene3D" id="1.10.1240.100">
    <property type="match status" value="1"/>
</dbReference>
<keyword evidence="4" id="KW-0596">Phosphopantetheine</keyword>
<dbReference type="GO" id="GO:0006633">
    <property type="term" value="P:fatty acid biosynthetic process"/>
    <property type="evidence" value="ECO:0007669"/>
    <property type="project" value="InterPro"/>
</dbReference>
<evidence type="ECO:0008006" key="16">
    <source>
        <dbReference type="Google" id="ProtNLM"/>
    </source>
</evidence>
<keyword evidence="6" id="KW-0597">Phosphoprotein</keyword>
<feature type="region of interest" description="Disordered" evidence="11">
    <location>
        <begin position="361"/>
        <end position="383"/>
    </location>
</feature>
<dbReference type="PROSITE" id="PS52004">
    <property type="entry name" value="KS3_2"/>
    <property type="match status" value="2"/>
</dbReference>
<evidence type="ECO:0000256" key="11">
    <source>
        <dbReference type="SAM" id="MobiDB-lite"/>
    </source>
</evidence>
<sequence>MKNGEQFDIYREQIKAVDRLLIQILQAQLQAVGLLNANPEDDRLWVRYGLKELYRLWMKESLDIFTRNPAVVSTVSDIQEVWEKWEQSKQHWTKDANLRAQVLLVEATLKALPEILTGKVPATDIMFPKGSMHLVEGIYKHNKVADYFNEVLSDQVTAFLQHRLKQHRGTKIRILEIGAGTGGTTSIVLDKLKPFQQYIEEYCYTDISKAFLKHGERVYGEQNPFLKFEVLNIEEAVTEQGIEVGKYDIVIAANVLHATRNIRRTLRNAKSLISNNGLILLNEISDKSIFTHLTFGLLEGWWMYEDPAVRIQGCPGLYPTQWKKLLEIEGYHHVGFLAAEETQLGQQIISAQSDGIVQVTRGTKRDRGRTSVSSQPSSGASIQTNLKSNGMDIEVYVKECIVHTLSESLKVMAHLIDHDDSFSDFGVDSITGTQLVQSINRILHIELENTDLFDYNSVNLLAAYILSQYKDVLSPVLPSRLLSPSEQNVQYFVKQTLLQHLSITLKVEVNMIDSEESFSDYGIDSITGVQFIQAINHTLGIELETTDLFDYSSIRQLSSYILSQHQGVVARTWTTRFQSDGLSPKEISANEKTTKASDNAGLPARNDSILNKKISEGIPIQDKKDDIAIIGMSGRFAQSASVEELWDHLVHGNDLIQEVSRWNLSDYYDQGKGYCNYGSFIEDIDRFDPRFFNITGLEAAYMDPQQRIFLEESWKALEDAGYAGSGVQGKDCGVYVGCGPSDYTEWIDDNPPAQAFWGNASSILPARISYYLDLHGPAIAVDTACSSSLVAIHMACQGLWTREIDMALAGGIFVQTTPNFYVHSNRANMLSPTGRCHAFDDKADGFVPGEGAGVVVLKRLEEAIADGDHIYGVIKGTAVNQDGFTNGITAPSAKSQERLEQTVFDRFGIHPENIQMVEAHGTGTQLGDPIEYKALNRAFSKYTNKKSYCALGTIKSNLGHTQYASGIAGVLKILLSLQHRQMVPSLHYQHGNMNIKMDNSPFYVNTSFKEWSVPWNTKRCAAISSFGFSGTNAHMVIEEAPEMNRYYAPVSSYLIVLSARTEEQLQQQAQQLSTYCKKEEELDLGNMSYTLLLGRKHLDHRLACIVSHTNELANILDNWLETGRTANMYVSTLNGSEIRDDPELKQHGNECIMKCIKENDKTLFARNLSAVAELYMQGYGLNYHQLFVNGGYSRVSLPTYPFGKEKFWVPQKQTISDTATIAPDSRKANMDDHHRSETRKLSYTTKQWAASPLVGKNDAVGTVAILSTHDTGELAACLASYFSDVRILGRDEIKDDLLMQDHMWNKYTGCIDLIGCGYAQEPEVEYISWLQKLIEYGNRNNLMLLCVTKDLESYRNEKINLSGALNVGLYRMLQSEYSYIRSRHMDGQSGMADRLFAEQIACEYMDNNEDTEVSYRDGQRYCAFLNEVNVQHNPVHERKFPENHVLWVTGGTKGLGLLCARHFVQHYGVKKLMLSGREQLPPKEQWNSLEAVDSATAAKIRAIQSIERLGVEVFVLSVELSDAEAMRITVETVKRFMGPIGGVIHCAGLADLENLAFIRKSPQVIGQVLNPKVLGLNVMYQSFMNEPLRFFVLFSSVSAIIPALGAGISDYAMANAYMDYFAESVAGTCPIMSIQWPSWREVGMGEVTSKPYKQAGLLSMSNEEGLNMLDSLLADSRYRVILPAWVNPVIWDPTQLMNRRLSATEFVKEERGPVQAPMQMLGSGYLDKIDLTEKTQSWLVSLFAKELRIDKAEFKPDTPFQEYGMDSILLAQVITRMDYELKEVSLDPSIILEYPTMKSLTAYLTENHPDILESFFNIEKSQAQEATNTECEQNPVFSLLKENTALKENKSFLDRKENDLDKNDKIAIIGIDCQFPDAHNKYEFWLNLKNGMDSIREAPISRVGHIRQTVAGKAIEGVGGFMDHIEDFDPDYFNIPPSLAIQIDPLQRKILECGAGAIADAGYTKEALWNKQVGVFVGARTNKYYQKLRGNDKDTIIGVGQNFIAAHLAHVYNLKGPNMIVDTACSSSLTAIHVAAKSVLNGESEIALAGGVDIILDGTIYQLLGAANIISPEGRSKAFSADANGIGVGEGCGVVVLKRLQQAIKDNNKIYGVIDGSALNNDGNTMGITTPNPEAQKELIEKAIADAHIHPETISYVEAHGTGTLIGDPIELKALTTVFSKFTGNKQFCGIGSVKSNIGHLISAAGIASFIKVLLSMSSGELPATLHCSNPNPRFNFDDSPFYIVKRHSKWTGIAGILRAGISSFGLGGNNAHIIVSNEGVPHALQAVLSSDDEGIRFNRRRYWPEPMDILESIKPVTRKAEEWKQEFFEPIEIYREGKL</sequence>
<dbReference type="SUPFAM" id="SSF51735">
    <property type="entry name" value="NAD(P)-binding Rossmann-fold domains"/>
    <property type="match status" value="1"/>
</dbReference>
<dbReference type="Pfam" id="PF08242">
    <property type="entry name" value="Methyltransf_12"/>
    <property type="match status" value="1"/>
</dbReference>
<organism evidence="14 15">
    <name type="scientific">Paenibacillus kribbensis</name>
    <dbReference type="NCBI Taxonomy" id="172713"/>
    <lineage>
        <taxon>Bacteria</taxon>
        <taxon>Bacillati</taxon>
        <taxon>Bacillota</taxon>
        <taxon>Bacilli</taxon>
        <taxon>Bacillales</taxon>
        <taxon>Paenibacillaceae</taxon>
        <taxon>Paenibacillus</taxon>
    </lineage>
</organism>
<feature type="domain" description="Carrier" evidence="12">
    <location>
        <begin position="391"/>
        <end position="469"/>
    </location>
</feature>
<dbReference type="Pfam" id="PF22621">
    <property type="entry name" value="CurL-like_PKS_C"/>
    <property type="match status" value="1"/>
</dbReference>
<dbReference type="KEGG" id="pkb:B4V02_06340"/>
<dbReference type="PANTHER" id="PTHR43775:SF37">
    <property type="entry name" value="SI:DKEY-61P9.11"/>
    <property type="match status" value="1"/>
</dbReference>
<dbReference type="InterPro" id="IPR057326">
    <property type="entry name" value="KR_dom"/>
</dbReference>
<dbReference type="InterPro" id="IPR014030">
    <property type="entry name" value="Ketoacyl_synth_N"/>
</dbReference>
<dbReference type="InterPro" id="IPR013217">
    <property type="entry name" value="Methyltransf_12"/>
</dbReference>
<dbReference type="InterPro" id="IPR036736">
    <property type="entry name" value="ACP-like_sf"/>
</dbReference>
<evidence type="ECO:0000256" key="3">
    <source>
        <dbReference type="ARBA" id="ARBA00004789"/>
    </source>
</evidence>
<dbReference type="InterPro" id="IPR018201">
    <property type="entry name" value="Ketoacyl_synth_AS"/>
</dbReference>
<dbReference type="InterPro" id="IPR036291">
    <property type="entry name" value="NAD(P)-bd_dom_sf"/>
</dbReference>
<reference evidence="14 15" key="1">
    <citation type="submission" date="2017-03" db="EMBL/GenBank/DDBJ databases">
        <title>Complete genome sequence of Paenibacillus Kribbensis producing bioflocculants.</title>
        <authorList>
            <person name="Lee H.-G."/>
            <person name="Oh H.-M."/>
        </authorList>
    </citation>
    <scope>NUCLEOTIDE SEQUENCE [LARGE SCALE GENOMIC DNA]</scope>
    <source>
        <strain evidence="14 15">AM49</strain>
    </source>
</reference>
<dbReference type="FunFam" id="3.40.47.10:FF:000019">
    <property type="entry name" value="Polyketide synthase type I"/>
    <property type="match status" value="1"/>
</dbReference>
<evidence type="ECO:0000313" key="14">
    <source>
        <dbReference type="EMBL" id="ASR46322.1"/>
    </source>
</evidence>
<dbReference type="Pfam" id="PF00550">
    <property type="entry name" value="PP-binding"/>
    <property type="match status" value="3"/>
</dbReference>
<keyword evidence="10" id="KW-0511">Multifunctional enzyme</keyword>
<dbReference type="GO" id="GO:0004315">
    <property type="term" value="F:3-oxoacyl-[acyl-carrier-protein] synthase activity"/>
    <property type="evidence" value="ECO:0007669"/>
    <property type="project" value="InterPro"/>
</dbReference>
<dbReference type="PROSITE" id="PS50075">
    <property type="entry name" value="CARRIER"/>
    <property type="match status" value="3"/>
</dbReference>
<dbReference type="PROSITE" id="PS00012">
    <property type="entry name" value="PHOSPHOPANTETHEINE"/>
    <property type="match status" value="2"/>
</dbReference>
<comment type="pathway">
    <text evidence="3">Antibiotic biosynthesis; bacillaene biosynthesis.</text>
</comment>
<dbReference type="InterPro" id="IPR014031">
    <property type="entry name" value="Ketoacyl_synth_C"/>
</dbReference>
<keyword evidence="9" id="KW-0521">NADP</keyword>
<dbReference type="Gene3D" id="1.10.1200.10">
    <property type="entry name" value="ACP-like"/>
    <property type="match status" value="3"/>
</dbReference>
<dbReference type="SMART" id="SM01294">
    <property type="entry name" value="PKS_PP_betabranch"/>
    <property type="match status" value="3"/>
</dbReference>
<feature type="compositionally biased region" description="Polar residues" evidence="11">
    <location>
        <begin position="370"/>
        <end position="383"/>
    </location>
</feature>
<dbReference type="InterPro" id="IPR009081">
    <property type="entry name" value="PP-bd_ACP"/>
</dbReference>
<comment type="function">
    <text evidence="1">Involved in some intermediate steps for the synthesis of the antibiotic polyketide bacillaene which is involved in secondary metabolism.</text>
</comment>
<accession>A0A222WJY6</accession>
<dbReference type="PROSITE" id="PS00606">
    <property type="entry name" value="KS3_1"/>
    <property type="match status" value="2"/>
</dbReference>
<evidence type="ECO:0000256" key="4">
    <source>
        <dbReference type="ARBA" id="ARBA00022450"/>
    </source>
</evidence>
<feature type="domain" description="Ketosynthase family 3 (KS3)" evidence="13">
    <location>
        <begin position="624"/>
        <end position="1039"/>
    </location>
</feature>
<evidence type="ECO:0000256" key="6">
    <source>
        <dbReference type="ARBA" id="ARBA00022553"/>
    </source>
</evidence>
<dbReference type="Gene3D" id="3.40.50.150">
    <property type="entry name" value="Vaccinia Virus protein VP39"/>
    <property type="match status" value="1"/>
</dbReference>
<keyword evidence="8" id="KW-0677">Repeat</keyword>
<dbReference type="SUPFAM" id="SSF53901">
    <property type="entry name" value="Thiolase-like"/>
    <property type="match status" value="2"/>
</dbReference>
<dbReference type="InterPro" id="IPR029063">
    <property type="entry name" value="SAM-dependent_MTases_sf"/>
</dbReference>
<dbReference type="Proteomes" id="UP000214666">
    <property type="component" value="Chromosome"/>
</dbReference>
<feature type="domain" description="Carrier" evidence="12">
    <location>
        <begin position="491"/>
        <end position="565"/>
    </location>
</feature>
<name>A0A222WJY6_9BACL</name>
<dbReference type="RefSeq" id="WP_094154142.1">
    <property type="nucleotide sequence ID" value="NZ_CP020028.1"/>
</dbReference>
<dbReference type="InterPro" id="IPR016039">
    <property type="entry name" value="Thiolase-like"/>
</dbReference>
<dbReference type="SMART" id="SM00823">
    <property type="entry name" value="PKS_PP"/>
    <property type="match status" value="3"/>
</dbReference>
<dbReference type="GO" id="GO:0071770">
    <property type="term" value="P:DIM/DIP cell wall layer assembly"/>
    <property type="evidence" value="ECO:0007669"/>
    <property type="project" value="TreeGrafter"/>
</dbReference>
<protein>
    <recommendedName>
        <fullName evidence="16">Polyketide synthase</fullName>
    </recommendedName>
</protein>
<proteinExistence type="predicted"/>
<dbReference type="EMBL" id="CP020028">
    <property type="protein sequence ID" value="ASR46322.1"/>
    <property type="molecule type" value="Genomic_DNA"/>
</dbReference>
<feature type="domain" description="Ketosynthase family 3 (KS3)" evidence="13">
    <location>
        <begin position="1863"/>
        <end position="2278"/>
    </location>
</feature>
<comment type="subcellular location">
    <subcellularLocation>
        <location evidence="2">Cytoplasm</location>
    </subcellularLocation>
</comment>
<evidence type="ECO:0000313" key="15">
    <source>
        <dbReference type="Proteomes" id="UP000214666"/>
    </source>
</evidence>
<dbReference type="SUPFAM" id="SSF47336">
    <property type="entry name" value="ACP-like"/>
    <property type="match status" value="3"/>
</dbReference>
<evidence type="ECO:0000256" key="2">
    <source>
        <dbReference type="ARBA" id="ARBA00004496"/>
    </source>
</evidence>
<keyword evidence="15" id="KW-1185">Reference proteome</keyword>
<dbReference type="InterPro" id="IPR006162">
    <property type="entry name" value="Ppantetheine_attach_site"/>
</dbReference>
<keyword evidence="7" id="KW-0808">Transferase</keyword>
<dbReference type="GO" id="GO:0031177">
    <property type="term" value="F:phosphopantetheine binding"/>
    <property type="evidence" value="ECO:0007669"/>
    <property type="project" value="InterPro"/>
</dbReference>
<evidence type="ECO:0000256" key="7">
    <source>
        <dbReference type="ARBA" id="ARBA00022679"/>
    </source>
</evidence>